<evidence type="ECO:0000313" key="2">
    <source>
        <dbReference type="EMBL" id="TBU25466.1"/>
    </source>
</evidence>
<accession>A0A4Q9MHS8</accession>
<dbReference type="Proteomes" id="UP000292957">
    <property type="component" value="Unassembled WGS sequence"/>
</dbReference>
<protein>
    <submittedName>
        <fullName evidence="2">Uncharacterized protein</fullName>
    </submittedName>
</protein>
<keyword evidence="1" id="KW-1133">Transmembrane helix</keyword>
<reference evidence="2" key="1">
    <citation type="submission" date="2019-01" db="EMBL/GenBank/DDBJ databases">
        <title>Draft genome sequences of three monokaryotic isolates of the white-rot basidiomycete fungus Dichomitus squalens.</title>
        <authorList>
            <consortium name="DOE Joint Genome Institute"/>
            <person name="Lopez S.C."/>
            <person name="Andreopoulos B."/>
            <person name="Pangilinan J."/>
            <person name="Lipzen A."/>
            <person name="Riley R."/>
            <person name="Ahrendt S."/>
            <person name="Ng V."/>
            <person name="Barry K."/>
            <person name="Daum C."/>
            <person name="Grigoriev I.V."/>
            <person name="Hilden K.S."/>
            <person name="Makela M.R."/>
            <person name="de Vries R.P."/>
        </authorList>
    </citation>
    <scope>NUCLEOTIDE SEQUENCE [LARGE SCALE GENOMIC DNA]</scope>
    <source>
        <strain evidence="2">OM18370.1</strain>
    </source>
</reference>
<sequence>MRSRRGRSVRETGRGIVRQIAIGTVTATRIGTGATATRSGIATVNATRTATAVSPVVLARATTGSLMTDATATAAPAVLGAVLLIVLVLADAVAGLQAHEVATGAQPSRLHAL</sequence>
<name>A0A4Q9MHS8_9APHY</name>
<keyword evidence="1" id="KW-0472">Membrane</keyword>
<keyword evidence="1" id="KW-0812">Transmembrane</keyword>
<organism evidence="2">
    <name type="scientific">Dichomitus squalens</name>
    <dbReference type="NCBI Taxonomy" id="114155"/>
    <lineage>
        <taxon>Eukaryota</taxon>
        <taxon>Fungi</taxon>
        <taxon>Dikarya</taxon>
        <taxon>Basidiomycota</taxon>
        <taxon>Agaricomycotina</taxon>
        <taxon>Agaricomycetes</taxon>
        <taxon>Polyporales</taxon>
        <taxon>Polyporaceae</taxon>
        <taxon>Dichomitus</taxon>
    </lineage>
</organism>
<proteinExistence type="predicted"/>
<evidence type="ECO:0000256" key="1">
    <source>
        <dbReference type="SAM" id="Phobius"/>
    </source>
</evidence>
<gene>
    <name evidence="2" type="ORF">BD311DRAFT_764611</name>
</gene>
<dbReference type="AlphaFoldDB" id="A0A4Q9MHS8"/>
<dbReference type="EMBL" id="ML143461">
    <property type="protein sequence ID" value="TBU25466.1"/>
    <property type="molecule type" value="Genomic_DNA"/>
</dbReference>
<feature type="transmembrane region" description="Helical" evidence="1">
    <location>
        <begin position="70"/>
        <end position="90"/>
    </location>
</feature>